<gene>
    <name evidence="2" type="ORF">EOD39_22079</name>
</gene>
<feature type="compositionally biased region" description="Low complexity" evidence="1">
    <location>
        <begin position="7"/>
        <end position="18"/>
    </location>
</feature>
<sequence length="70" mass="7644">MQGGNGEPSSAPASQPESRCTQEHVPGRGLRDLVPEDMQDSERNSHQHSRCSPVRPWPELLCCDSGSTDL</sequence>
<comment type="caution">
    <text evidence="2">The sequence shown here is derived from an EMBL/GenBank/DDBJ whole genome shotgun (WGS) entry which is preliminary data.</text>
</comment>
<evidence type="ECO:0000256" key="1">
    <source>
        <dbReference type="SAM" id="MobiDB-lite"/>
    </source>
</evidence>
<feature type="region of interest" description="Disordered" evidence="1">
    <location>
        <begin position="1"/>
        <end position="60"/>
    </location>
</feature>
<accession>A0A444UQX3</accession>
<protein>
    <submittedName>
        <fullName evidence="2">Uncharacterized protein</fullName>
    </submittedName>
</protein>
<feature type="compositionally biased region" description="Basic and acidic residues" evidence="1">
    <location>
        <begin position="20"/>
        <end position="45"/>
    </location>
</feature>
<evidence type="ECO:0000313" key="3">
    <source>
        <dbReference type="Proteomes" id="UP000289886"/>
    </source>
</evidence>
<keyword evidence="3" id="KW-1185">Reference proteome</keyword>
<proteinExistence type="predicted"/>
<evidence type="ECO:0000313" key="2">
    <source>
        <dbReference type="EMBL" id="RXM90557.1"/>
    </source>
</evidence>
<organism evidence="2 3">
    <name type="scientific">Acipenser ruthenus</name>
    <name type="common">Sterlet sturgeon</name>
    <dbReference type="NCBI Taxonomy" id="7906"/>
    <lineage>
        <taxon>Eukaryota</taxon>
        <taxon>Metazoa</taxon>
        <taxon>Chordata</taxon>
        <taxon>Craniata</taxon>
        <taxon>Vertebrata</taxon>
        <taxon>Euteleostomi</taxon>
        <taxon>Actinopterygii</taxon>
        <taxon>Chondrostei</taxon>
        <taxon>Acipenseriformes</taxon>
        <taxon>Acipenseridae</taxon>
        <taxon>Acipenser</taxon>
    </lineage>
</organism>
<reference evidence="2 3" key="1">
    <citation type="submission" date="2019-01" db="EMBL/GenBank/DDBJ databases">
        <title>Draft Genome and Complete Hox-Cluster Characterization of the Sterlet Sturgeon (Acipenser ruthenus).</title>
        <authorList>
            <person name="Wei Q."/>
        </authorList>
    </citation>
    <scope>NUCLEOTIDE SEQUENCE [LARGE SCALE GENOMIC DNA]</scope>
    <source>
        <strain evidence="2">WHYD16114868_AA</strain>
        <tissue evidence="2">Blood</tissue>
    </source>
</reference>
<dbReference type="EMBL" id="SCEB01019341">
    <property type="protein sequence ID" value="RXM90557.1"/>
    <property type="molecule type" value="Genomic_DNA"/>
</dbReference>
<dbReference type="AlphaFoldDB" id="A0A444UQX3"/>
<dbReference type="Proteomes" id="UP000289886">
    <property type="component" value="Unassembled WGS sequence"/>
</dbReference>
<name>A0A444UQX3_ACIRT</name>